<evidence type="ECO:0000313" key="3">
    <source>
        <dbReference type="Proteomes" id="UP000244240"/>
    </source>
</evidence>
<protein>
    <submittedName>
        <fullName evidence="2">Uncharacterized protein YrrD</fullName>
    </submittedName>
</protein>
<dbReference type="AlphaFoldDB" id="A0A2T6BQW7"/>
<comment type="caution">
    <text evidence="2">The sequence shown here is derived from an EMBL/GenBank/DDBJ whole genome shotgun (WGS) entry which is preliminary data.</text>
</comment>
<dbReference type="RefSeq" id="WP_108024389.1">
    <property type="nucleotide sequence ID" value="NZ_QBKR01000016.1"/>
</dbReference>
<sequence>MRRSQDVIGLPVIHVKTGKRLGTVRDLLFDREQRMIGVLLENGGWVRKGRYIPFERIGSLGADAVIVDSEEDIRPLEDGQRGCYGFLTGRKLKGRSIVMTNGRDLGMVEDVYFLEDVGTLMGYELSEGFISDLTEGRKVFRPEIPLTWGEDVLIASMDGTSAQDV</sequence>
<dbReference type="InterPro" id="IPR027275">
    <property type="entry name" value="PRC-brl_dom"/>
</dbReference>
<feature type="domain" description="PRC-barrel" evidence="1">
    <location>
        <begin position="88"/>
        <end position="139"/>
    </location>
</feature>
<dbReference type="InterPro" id="IPR011033">
    <property type="entry name" value="PRC_barrel-like_sf"/>
</dbReference>
<evidence type="ECO:0000313" key="2">
    <source>
        <dbReference type="EMBL" id="PTX58436.1"/>
    </source>
</evidence>
<dbReference type="Pfam" id="PF05239">
    <property type="entry name" value="PRC"/>
    <property type="match status" value="2"/>
</dbReference>
<dbReference type="EMBL" id="QBKR01000016">
    <property type="protein sequence ID" value="PTX58436.1"/>
    <property type="molecule type" value="Genomic_DNA"/>
</dbReference>
<dbReference type="OrthoDB" id="1707618at2"/>
<reference evidence="2 3" key="1">
    <citation type="submission" date="2018-04" db="EMBL/GenBank/DDBJ databases">
        <title>Genomic Encyclopedia of Archaeal and Bacterial Type Strains, Phase II (KMG-II): from individual species to whole genera.</title>
        <authorList>
            <person name="Goeker M."/>
        </authorList>
    </citation>
    <scope>NUCLEOTIDE SEQUENCE [LARGE SCALE GENOMIC DNA]</scope>
    <source>
        <strain evidence="2 3">DSM 45787</strain>
    </source>
</reference>
<gene>
    <name evidence="2" type="ORF">C8P63_11623</name>
</gene>
<keyword evidence="3" id="KW-1185">Reference proteome</keyword>
<feature type="domain" description="PRC-barrel" evidence="1">
    <location>
        <begin position="3"/>
        <end position="71"/>
    </location>
</feature>
<name>A0A2T6BQW7_9BACL</name>
<proteinExistence type="predicted"/>
<organism evidence="2 3">
    <name type="scientific">Melghirimyces profundicolus</name>
    <dbReference type="NCBI Taxonomy" id="1242148"/>
    <lineage>
        <taxon>Bacteria</taxon>
        <taxon>Bacillati</taxon>
        <taxon>Bacillota</taxon>
        <taxon>Bacilli</taxon>
        <taxon>Bacillales</taxon>
        <taxon>Thermoactinomycetaceae</taxon>
        <taxon>Melghirimyces</taxon>
    </lineage>
</organism>
<accession>A0A2T6BQW7</accession>
<dbReference type="Proteomes" id="UP000244240">
    <property type="component" value="Unassembled WGS sequence"/>
</dbReference>
<dbReference type="Gene3D" id="2.30.30.240">
    <property type="entry name" value="PRC-barrel domain"/>
    <property type="match status" value="2"/>
</dbReference>
<dbReference type="SUPFAM" id="SSF50346">
    <property type="entry name" value="PRC-barrel domain"/>
    <property type="match status" value="2"/>
</dbReference>
<evidence type="ECO:0000259" key="1">
    <source>
        <dbReference type="Pfam" id="PF05239"/>
    </source>
</evidence>